<sequence>MRISAFGARAVASAGALALVAGLGVALAAPATAAEDPSPVAVDGVELTWGLSDEVGGGAYFGGCNFLSAGAAGNTGSSRVWTEADGFYRTVDGDVTVEKPDAAGGYAQPTWATRCQNPSGAAVSAASTTNVSKNRVRLSAGEGAVDVAAGTAEIAWDGSFTVAFYGGLTYWTATDPELTVAADGTGTLTATASGYGASMEDQEQWEAIAPREVTLATLTDVEVTPTGLTVTPDYLGVEVTTAGTAQTRTGATWGSFPQDFVAFQELTGQSSYWYSSGGARDAAKPTVPLDVAWTIWEPSLEVSQTSGFYADAATTITVTGTGFQPNANIGANRPPLPGKPTGVYVIFGKFADVWRPSAGAASSARKVIDQKWALPQESFDILNPAGTNAAYVLVEPDGSFTTTLTVSAADALAGSYGVYTYAAGGAAANASQELSVPISFGTAELAGAGPQDARATEGDVATFTAQAAAGATAATFGWERSDDEGVSWKPVAGAAAASYELTTASTDNGALFRAVVKDGNASVRTDPARLIVDIPGLVVTTPPADVSVPVGSSAGFAVTTTGRYVDYAWQVSTDKGVSWTTVPDADSRRLTVATSAVAQSGSLYRAVLTNPAGTVETTPATLTVAKATPKPTVTAPSTAVAGKAVAVTAKVSGPAGVATPTGKVTVKLGSTVLGTGTLKSGSAKVTIAGGRLAAGTRTLVVTYSGDANHKAASAKAVVKVTKGAATVTATPSRATVARNATSSVKVTVRSTGVPATGTVTVTWKSSTGATVARTVTLANGQATAVSPRLTKAGTWKVTAVYAGSSTVAKATSTVRSITVK</sequence>
<dbReference type="Proteomes" id="UP000722125">
    <property type="component" value="Unassembled WGS sequence"/>
</dbReference>
<evidence type="ECO:0000259" key="2">
    <source>
        <dbReference type="Pfam" id="PF16640"/>
    </source>
</evidence>
<keyword evidence="1" id="KW-0732">Signal</keyword>
<dbReference type="RefSeq" id="WP_214345735.1">
    <property type="nucleotide sequence ID" value="NZ_JAHBOH010000001.1"/>
</dbReference>
<dbReference type="Gene3D" id="2.60.40.10">
    <property type="entry name" value="Immunoglobulins"/>
    <property type="match status" value="2"/>
</dbReference>
<comment type="caution">
    <text evidence="3">The sequence shown here is derived from an EMBL/GenBank/DDBJ whole genome shotgun (WGS) entry which is preliminary data.</text>
</comment>
<evidence type="ECO:0000313" key="4">
    <source>
        <dbReference type="Proteomes" id="UP000722125"/>
    </source>
</evidence>
<evidence type="ECO:0000313" key="3">
    <source>
        <dbReference type="EMBL" id="MBT0992724.1"/>
    </source>
</evidence>
<organism evidence="3 4">
    <name type="scientific">Cellulomonas fulva</name>
    <dbReference type="NCBI Taxonomy" id="2835530"/>
    <lineage>
        <taxon>Bacteria</taxon>
        <taxon>Bacillati</taxon>
        <taxon>Actinomycetota</taxon>
        <taxon>Actinomycetes</taxon>
        <taxon>Micrococcales</taxon>
        <taxon>Cellulomonadaceae</taxon>
        <taxon>Cellulomonas</taxon>
    </lineage>
</organism>
<dbReference type="Pfam" id="PF16640">
    <property type="entry name" value="Big_3_5"/>
    <property type="match status" value="1"/>
</dbReference>
<accession>A0ABS5TUC1</accession>
<dbReference type="InterPro" id="IPR013783">
    <property type="entry name" value="Ig-like_fold"/>
</dbReference>
<feature type="domain" description="Bacterial Ig-like" evidence="2">
    <location>
        <begin position="634"/>
        <end position="720"/>
    </location>
</feature>
<dbReference type="InterPro" id="IPR032109">
    <property type="entry name" value="Big_3_5"/>
</dbReference>
<name>A0ABS5TUC1_9CELL</name>
<evidence type="ECO:0000256" key="1">
    <source>
        <dbReference type="SAM" id="SignalP"/>
    </source>
</evidence>
<dbReference type="Gene3D" id="2.60.40.2700">
    <property type="match status" value="1"/>
</dbReference>
<proteinExistence type="predicted"/>
<feature type="signal peptide" evidence="1">
    <location>
        <begin position="1"/>
        <end position="33"/>
    </location>
</feature>
<dbReference type="SUPFAM" id="SSF110296">
    <property type="entry name" value="Oligoxyloglucan reducing end-specific cellobiohydrolase"/>
    <property type="match status" value="1"/>
</dbReference>
<gene>
    <name evidence="3" type="ORF">KIN34_00265</name>
</gene>
<protein>
    <submittedName>
        <fullName evidence="3">Ig-like domain repeat protein</fullName>
    </submittedName>
</protein>
<feature type="chain" id="PRO_5045093856" evidence="1">
    <location>
        <begin position="34"/>
        <end position="820"/>
    </location>
</feature>
<reference evidence="3 4" key="1">
    <citation type="submission" date="2021-05" db="EMBL/GenBank/DDBJ databases">
        <title>Description of Cellulomonas sp. DKR-3 sp. nov.</title>
        <authorList>
            <person name="Dahal R.H."/>
            <person name="Chaudhary D.K."/>
        </authorList>
    </citation>
    <scope>NUCLEOTIDE SEQUENCE [LARGE SCALE GENOMIC DNA]</scope>
    <source>
        <strain evidence="3 4">DKR-3</strain>
    </source>
</reference>
<keyword evidence="4" id="KW-1185">Reference proteome</keyword>
<dbReference type="EMBL" id="JAHBOH010000001">
    <property type="protein sequence ID" value="MBT0992724.1"/>
    <property type="molecule type" value="Genomic_DNA"/>
</dbReference>